<accession>A0A4S1X3E5</accession>
<evidence type="ECO:0000259" key="1">
    <source>
        <dbReference type="PROSITE" id="PS50883"/>
    </source>
</evidence>
<dbReference type="InterPro" id="IPR001633">
    <property type="entry name" value="EAL_dom"/>
</dbReference>
<name>A0A4S1X3E5_9SPHN</name>
<dbReference type="Gene3D" id="3.30.70.270">
    <property type="match status" value="1"/>
</dbReference>
<sequence length="472" mass="51916">MGDDASRADAAVVEANGIGAEISSRRGPDLRVWGNAQTSTDLRKPGHELAKLGETAVRRESGYWRILSQCEIVNFATLRRHLGRPRADTLILDVGARIAALLPEVRILTAGRALVEIAFEREKPEMGAADIERLRLALAQPFDLDGEPYQLQMQFGVAAAPCDDCDDVRLTEAAESALEQARSEKRVVMLDLSRVDLSFDRLTLMRELPGAIAANEMFLQYQPKVHVRRQEISSAEALVRWQHPQRGLILPGDFISVAEEAGEIGALTMWTLHQVIADQKRLAAEGHDLTLFINISGMLLADAEFVREACAIVSTSGAKLGFEITETAVIRDPDSAIQHLQTFADIGVQLAIDDYGAGLSSLAYLKRLPAKELKIDKMFVMQLTSSNRDPLIVRSTIDLAHALEMEVTAEGVETPSALALLSVMGCDMVQGYLLSRPLGFDAFRKYLVDEAHLASSANVQSFIRPESFWKRA</sequence>
<dbReference type="InterPro" id="IPR043128">
    <property type="entry name" value="Rev_trsase/Diguanyl_cyclase"/>
</dbReference>
<dbReference type="PROSITE" id="PS50883">
    <property type="entry name" value="EAL"/>
    <property type="match status" value="1"/>
</dbReference>
<dbReference type="GO" id="GO:0071111">
    <property type="term" value="F:cyclic-guanylate-specific phosphodiesterase activity"/>
    <property type="evidence" value="ECO:0007669"/>
    <property type="project" value="InterPro"/>
</dbReference>
<dbReference type="InterPro" id="IPR029787">
    <property type="entry name" value="Nucleotide_cyclase"/>
</dbReference>
<comment type="caution">
    <text evidence="2">The sequence shown here is derived from an EMBL/GenBank/DDBJ whole genome shotgun (WGS) entry which is preliminary data.</text>
</comment>
<proteinExistence type="predicted"/>
<reference evidence="2 3" key="1">
    <citation type="submission" date="2019-04" db="EMBL/GenBank/DDBJ databases">
        <title>Sphingomonas psychrotolerans sp. nov., isolated from soil in the Tianshan Mountains, Xinjiang, China.</title>
        <authorList>
            <person name="Luo Y."/>
            <person name="Sheng H."/>
        </authorList>
    </citation>
    <scope>NUCLEOTIDE SEQUENCE [LARGE SCALE GENOMIC DNA]</scope>
    <source>
        <strain evidence="2 3">ZFGT-11</strain>
    </source>
</reference>
<dbReference type="Proteomes" id="UP000306147">
    <property type="component" value="Unassembled WGS sequence"/>
</dbReference>
<dbReference type="AlphaFoldDB" id="A0A4S1X3E5"/>
<dbReference type="SUPFAM" id="SSF55073">
    <property type="entry name" value="Nucleotide cyclase"/>
    <property type="match status" value="1"/>
</dbReference>
<protein>
    <submittedName>
        <fullName evidence="2">GGDEF domain-containing protein</fullName>
    </submittedName>
</protein>
<dbReference type="PANTHER" id="PTHR33121:SF79">
    <property type="entry name" value="CYCLIC DI-GMP PHOSPHODIESTERASE PDED-RELATED"/>
    <property type="match status" value="1"/>
</dbReference>
<evidence type="ECO:0000313" key="3">
    <source>
        <dbReference type="Proteomes" id="UP000306147"/>
    </source>
</evidence>
<gene>
    <name evidence="2" type="ORF">E5A73_18260</name>
</gene>
<dbReference type="Pfam" id="PF00563">
    <property type="entry name" value="EAL"/>
    <property type="match status" value="1"/>
</dbReference>
<dbReference type="SUPFAM" id="SSF141868">
    <property type="entry name" value="EAL domain-like"/>
    <property type="match status" value="1"/>
</dbReference>
<dbReference type="OrthoDB" id="7462471at2"/>
<dbReference type="Gene3D" id="3.20.20.450">
    <property type="entry name" value="EAL domain"/>
    <property type="match status" value="1"/>
</dbReference>
<dbReference type="CDD" id="cd01948">
    <property type="entry name" value="EAL"/>
    <property type="match status" value="1"/>
</dbReference>
<organism evidence="2 3">
    <name type="scientific">Sphingomonas gei</name>
    <dbReference type="NCBI Taxonomy" id="1395960"/>
    <lineage>
        <taxon>Bacteria</taxon>
        <taxon>Pseudomonadati</taxon>
        <taxon>Pseudomonadota</taxon>
        <taxon>Alphaproteobacteria</taxon>
        <taxon>Sphingomonadales</taxon>
        <taxon>Sphingomonadaceae</taxon>
        <taxon>Sphingomonas</taxon>
    </lineage>
</organism>
<feature type="domain" description="EAL" evidence="1">
    <location>
        <begin position="201"/>
        <end position="451"/>
    </location>
</feature>
<dbReference type="InterPro" id="IPR050706">
    <property type="entry name" value="Cyclic-di-GMP_PDE-like"/>
</dbReference>
<dbReference type="PANTHER" id="PTHR33121">
    <property type="entry name" value="CYCLIC DI-GMP PHOSPHODIESTERASE PDEF"/>
    <property type="match status" value="1"/>
</dbReference>
<dbReference type="SMART" id="SM00052">
    <property type="entry name" value="EAL"/>
    <property type="match status" value="1"/>
</dbReference>
<dbReference type="EMBL" id="SRXT01000007">
    <property type="protein sequence ID" value="TGX50468.1"/>
    <property type="molecule type" value="Genomic_DNA"/>
</dbReference>
<dbReference type="InterPro" id="IPR035919">
    <property type="entry name" value="EAL_sf"/>
</dbReference>
<keyword evidence="3" id="KW-1185">Reference proteome</keyword>
<evidence type="ECO:0000313" key="2">
    <source>
        <dbReference type="EMBL" id="TGX50468.1"/>
    </source>
</evidence>